<dbReference type="InterPro" id="IPR005151">
    <property type="entry name" value="Tail-specific_protease"/>
</dbReference>
<dbReference type="Proteomes" id="UP000005801">
    <property type="component" value="Unassembled WGS sequence"/>
</dbReference>
<dbReference type="PROSITE" id="PS51257">
    <property type="entry name" value="PROKAR_LIPOPROTEIN"/>
    <property type="match status" value="1"/>
</dbReference>
<feature type="signal peptide" evidence="1">
    <location>
        <begin position="1"/>
        <end position="25"/>
    </location>
</feature>
<reference evidence="3 4" key="1">
    <citation type="submission" date="2007-06" db="EMBL/GenBank/DDBJ databases">
        <authorList>
            <person name="Shimkets L."/>
            <person name="Ferriera S."/>
            <person name="Johnson J."/>
            <person name="Kravitz S."/>
            <person name="Beeson K."/>
            <person name="Sutton G."/>
            <person name="Rogers Y.-H."/>
            <person name="Friedman R."/>
            <person name="Frazier M."/>
            <person name="Venter J.C."/>
        </authorList>
    </citation>
    <scope>NUCLEOTIDE SEQUENCE [LARGE SCALE GENOMIC DNA]</scope>
    <source>
        <strain evidence="3 4">SIR-1</strain>
    </source>
</reference>
<keyword evidence="3" id="KW-0645">Protease</keyword>
<dbReference type="CDD" id="cd07561">
    <property type="entry name" value="Peptidase_S41_CPP_like"/>
    <property type="match status" value="1"/>
</dbReference>
<accession>A6FYM7</accession>
<dbReference type="GO" id="GO:0004175">
    <property type="term" value="F:endopeptidase activity"/>
    <property type="evidence" value="ECO:0007669"/>
    <property type="project" value="TreeGrafter"/>
</dbReference>
<keyword evidence="4" id="KW-1185">Reference proteome</keyword>
<evidence type="ECO:0000313" key="4">
    <source>
        <dbReference type="Proteomes" id="UP000005801"/>
    </source>
</evidence>
<dbReference type="InterPro" id="IPR036034">
    <property type="entry name" value="PDZ_sf"/>
</dbReference>
<keyword evidence="1" id="KW-0732">Signal</keyword>
<dbReference type="PANTHER" id="PTHR32060:SF30">
    <property type="entry name" value="CARBOXY-TERMINAL PROCESSING PROTEASE CTPA"/>
    <property type="match status" value="1"/>
</dbReference>
<organism evidence="3 4">
    <name type="scientific">Plesiocystis pacifica SIR-1</name>
    <dbReference type="NCBI Taxonomy" id="391625"/>
    <lineage>
        <taxon>Bacteria</taxon>
        <taxon>Pseudomonadati</taxon>
        <taxon>Myxococcota</taxon>
        <taxon>Polyangia</taxon>
        <taxon>Nannocystales</taxon>
        <taxon>Nannocystaceae</taxon>
        <taxon>Plesiocystis</taxon>
    </lineage>
</organism>
<dbReference type="SUPFAM" id="SSF52096">
    <property type="entry name" value="ClpP/crotonase"/>
    <property type="match status" value="1"/>
</dbReference>
<dbReference type="GO" id="GO:0006508">
    <property type="term" value="P:proteolysis"/>
    <property type="evidence" value="ECO:0007669"/>
    <property type="project" value="UniProtKB-KW"/>
</dbReference>
<dbReference type="InterPro" id="IPR029045">
    <property type="entry name" value="ClpP/crotonase-like_dom_sf"/>
</dbReference>
<sequence>MSRRSIFAYASSTSLLALPVLLLGACQVEDPTYVEPPSDCTAVEAQNQFVVDVMRQNYLWSDSVPEDVDITAYEDPSDLVRELRDENDRWTRISDKSTSDALFMEGKFVGLGYKTQRMEDDSIRISFVSDNSPASMAGILRGDRIVGAGGYTVAELDEGGLWSEAYGSNDPGVVVELEIEHLATGESEVLTITKDWIDIVSIPVVETFEGPDDTTVGYFVMDKFVGTTHDELDAAYAQFKEAGVTTVVMDLRYNGGGLISVAERSVSLLLGVNHEGEEAYRFEYNDYLGPTEDRTADIDRYDNSLPTEKVIVITSGRTLSASELVINALFPYVDVTLVGSTTGGKPVGSRSYEFCEKLLYPVSFRLVNADGQSDYFDGLSPDCEAADDVFHFLGDPEEGMLAAALGFIENDACAQPAPPSNSVLGLAPFEAVGERTLPNPEARYDVDSW</sequence>
<dbReference type="PANTHER" id="PTHR32060">
    <property type="entry name" value="TAIL-SPECIFIC PROTEASE"/>
    <property type="match status" value="1"/>
</dbReference>
<dbReference type="eggNOG" id="COG0793">
    <property type="taxonomic scope" value="Bacteria"/>
</dbReference>
<dbReference type="STRING" id="391625.PPSIR1_40485"/>
<dbReference type="EMBL" id="ABCS01000004">
    <property type="protein sequence ID" value="EDM81299.1"/>
    <property type="molecule type" value="Genomic_DNA"/>
</dbReference>
<dbReference type="Gene3D" id="2.30.42.10">
    <property type="match status" value="1"/>
</dbReference>
<dbReference type="GO" id="GO:0030288">
    <property type="term" value="C:outer membrane-bounded periplasmic space"/>
    <property type="evidence" value="ECO:0007669"/>
    <property type="project" value="TreeGrafter"/>
</dbReference>
<dbReference type="GO" id="GO:0008236">
    <property type="term" value="F:serine-type peptidase activity"/>
    <property type="evidence" value="ECO:0007669"/>
    <property type="project" value="InterPro"/>
</dbReference>
<evidence type="ECO:0000259" key="2">
    <source>
        <dbReference type="SMART" id="SM00245"/>
    </source>
</evidence>
<name>A6FYM7_9BACT</name>
<protein>
    <submittedName>
        <fullName evidence="3">Carboxyl-terminal protease</fullName>
    </submittedName>
</protein>
<dbReference type="Gene3D" id="3.30.750.170">
    <property type="match status" value="1"/>
</dbReference>
<dbReference type="OrthoDB" id="7168509at2"/>
<dbReference type="InterPro" id="IPR041613">
    <property type="entry name" value="Pept_S41_N"/>
</dbReference>
<proteinExistence type="predicted"/>
<dbReference type="Pfam" id="PF03572">
    <property type="entry name" value="Peptidase_S41"/>
    <property type="match status" value="1"/>
</dbReference>
<feature type="chain" id="PRO_5002697226" evidence="1">
    <location>
        <begin position="26"/>
        <end position="449"/>
    </location>
</feature>
<feature type="domain" description="Tail specific protease" evidence="2">
    <location>
        <begin position="185"/>
        <end position="386"/>
    </location>
</feature>
<keyword evidence="3" id="KW-0378">Hydrolase</keyword>
<dbReference type="SMART" id="SM00245">
    <property type="entry name" value="TSPc"/>
    <property type="match status" value="1"/>
</dbReference>
<dbReference type="AlphaFoldDB" id="A6FYM7"/>
<comment type="caution">
    <text evidence="3">The sequence shown here is derived from an EMBL/GenBank/DDBJ whole genome shotgun (WGS) entry which is preliminary data.</text>
</comment>
<dbReference type="MEROPS" id="S41.012"/>
<dbReference type="Gene3D" id="3.90.226.10">
    <property type="entry name" value="2-enoyl-CoA Hydratase, Chain A, domain 1"/>
    <property type="match status" value="1"/>
</dbReference>
<evidence type="ECO:0000313" key="3">
    <source>
        <dbReference type="EMBL" id="EDM81299.1"/>
    </source>
</evidence>
<dbReference type="Pfam" id="PF18294">
    <property type="entry name" value="Pept_S41_N"/>
    <property type="match status" value="1"/>
</dbReference>
<gene>
    <name evidence="3" type="ORF">PPSIR1_40485</name>
</gene>
<evidence type="ECO:0000256" key="1">
    <source>
        <dbReference type="SAM" id="SignalP"/>
    </source>
</evidence>
<dbReference type="SUPFAM" id="SSF50156">
    <property type="entry name" value="PDZ domain-like"/>
    <property type="match status" value="1"/>
</dbReference>
<dbReference type="RefSeq" id="WP_006969576.1">
    <property type="nucleotide sequence ID" value="NZ_ABCS01000004.1"/>
</dbReference>
<dbReference type="GO" id="GO:0007165">
    <property type="term" value="P:signal transduction"/>
    <property type="evidence" value="ECO:0007669"/>
    <property type="project" value="TreeGrafter"/>
</dbReference>